<dbReference type="Gene3D" id="3.20.20.80">
    <property type="entry name" value="Glycosidases"/>
    <property type="match status" value="1"/>
</dbReference>
<dbReference type="RefSeq" id="WP_163190269.1">
    <property type="nucleotide sequence ID" value="NZ_JAGFPW010000005.1"/>
</dbReference>
<dbReference type="PROSITE" id="PS51781">
    <property type="entry name" value="SH3B"/>
    <property type="match status" value="1"/>
</dbReference>
<name>A0A8I2B8J7_BACIU</name>
<dbReference type="SUPFAM" id="SSF54106">
    <property type="entry name" value="LysM domain"/>
    <property type="match status" value="1"/>
</dbReference>
<gene>
    <name evidence="4" type="ORF">J5227_08385</name>
</gene>
<dbReference type="AlphaFoldDB" id="A0A8I2B8J7"/>
<dbReference type="InterPro" id="IPR036779">
    <property type="entry name" value="LysM_dom_sf"/>
</dbReference>
<protein>
    <submittedName>
        <fullName evidence="4">LysM peptidoglycan-binding domain-containing protein</fullName>
    </submittedName>
</protein>
<evidence type="ECO:0000313" key="5">
    <source>
        <dbReference type="Proteomes" id="UP000665181"/>
    </source>
</evidence>
<accession>A0A8I2B8J7</accession>
<evidence type="ECO:0000313" key="4">
    <source>
        <dbReference type="EMBL" id="MBO3794326.1"/>
    </source>
</evidence>
<dbReference type="GO" id="GO:0009253">
    <property type="term" value="P:peptidoglycan catabolic process"/>
    <property type="evidence" value="ECO:0007669"/>
    <property type="project" value="InterPro"/>
</dbReference>
<dbReference type="Proteomes" id="UP000665181">
    <property type="component" value="Unassembled WGS sequence"/>
</dbReference>
<feature type="domain" description="LysM" evidence="3">
    <location>
        <begin position="224"/>
        <end position="268"/>
    </location>
</feature>
<feature type="domain" description="SH3b" evidence="2">
    <location>
        <begin position="292"/>
        <end position="358"/>
    </location>
</feature>
<evidence type="ECO:0000259" key="2">
    <source>
        <dbReference type="PROSITE" id="PS51781"/>
    </source>
</evidence>
<dbReference type="InterPro" id="IPR002053">
    <property type="entry name" value="Glyco_hydro_25"/>
</dbReference>
<dbReference type="GO" id="GO:0016998">
    <property type="term" value="P:cell wall macromolecule catabolic process"/>
    <property type="evidence" value="ECO:0007669"/>
    <property type="project" value="InterPro"/>
</dbReference>
<dbReference type="PROSITE" id="PS51904">
    <property type="entry name" value="GLYCOSYL_HYDROL_F25_2"/>
    <property type="match status" value="1"/>
</dbReference>
<evidence type="ECO:0000259" key="3">
    <source>
        <dbReference type="PROSITE" id="PS51782"/>
    </source>
</evidence>
<dbReference type="SMART" id="SM00257">
    <property type="entry name" value="LysM"/>
    <property type="match status" value="1"/>
</dbReference>
<reference evidence="4" key="1">
    <citation type="submission" date="2021-03" db="EMBL/GenBank/DDBJ databases">
        <title>Isolation of Bacillus subtilis from fermented food sample.</title>
        <authorList>
            <person name="Lakshmanan V."/>
            <person name="Athira K."/>
            <person name="Rajagopal K."/>
        </authorList>
    </citation>
    <scope>NUCLEOTIDE SEQUENCE</scope>
    <source>
        <strain evidence="4">S1</strain>
    </source>
</reference>
<evidence type="ECO:0000256" key="1">
    <source>
        <dbReference type="ARBA" id="ARBA00010646"/>
    </source>
</evidence>
<dbReference type="Pfam" id="PF08239">
    <property type="entry name" value="SH3_3"/>
    <property type="match status" value="1"/>
</dbReference>
<dbReference type="InterPro" id="IPR003646">
    <property type="entry name" value="SH3-like_bac-type"/>
</dbReference>
<proteinExistence type="inferred from homology"/>
<dbReference type="Pfam" id="PF01476">
    <property type="entry name" value="LysM"/>
    <property type="match status" value="1"/>
</dbReference>
<dbReference type="GO" id="GO:0016052">
    <property type="term" value="P:carbohydrate catabolic process"/>
    <property type="evidence" value="ECO:0007669"/>
    <property type="project" value="TreeGrafter"/>
</dbReference>
<dbReference type="PROSITE" id="PS51782">
    <property type="entry name" value="LYSM"/>
    <property type="match status" value="1"/>
</dbReference>
<dbReference type="Pfam" id="PF01183">
    <property type="entry name" value="Glyco_hydro_25"/>
    <property type="match status" value="1"/>
</dbReference>
<dbReference type="InterPro" id="IPR017853">
    <property type="entry name" value="GH"/>
</dbReference>
<dbReference type="EMBL" id="JAGFPW010000005">
    <property type="protein sequence ID" value="MBO3794326.1"/>
    <property type="molecule type" value="Genomic_DNA"/>
</dbReference>
<sequence length="358" mass="39451">MTNIADVSHHQGVIDWSKASKELHMAIIRVQYGSKTEDRYHKRNAEEASKHGVPFGQYAYGHYVSVADAIVEAKDFLKRIHKDTKFLVLDVEDDTLDSCGSANLAKASQAFIDTCKEAGYKTGLYVSHHLYDKHGLNTIKADFIWIPRYPLSDNGTPVGPKPIHACDIWQYTQCGKLSGVSGNVDLNQLMGNKDLSFYIGANKVVAKPINSSPKKESAVKTEYETYKVKAGDTFWGIAKKKGVNVNDLMKLNSKYKPEALPVGAVLKLPIQKKVSSSSSKTAYELGGIKVLGKIKIANVKNAAFVCDKPSKNSRNIGTAKLGDTLNIAGSVPGWYEVIWKSNGKYIRAYVNQNYAKKA</sequence>
<dbReference type="Gene3D" id="2.30.30.40">
    <property type="entry name" value="SH3 Domains"/>
    <property type="match status" value="1"/>
</dbReference>
<comment type="caution">
    <text evidence="4">The sequence shown here is derived from an EMBL/GenBank/DDBJ whole genome shotgun (WGS) entry which is preliminary data.</text>
</comment>
<organism evidence="4 5">
    <name type="scientific">Bacillus subtilis</name>
    <dbReference type="NCBI Taxonomy" id="1423"/>
    <lineage>
        <taxon>Bacteria</taxon>
        <taxon>Bacillati</taxon>
        <taxon>Bacillota</taxon>
        <taxon>Bacilli</taxon>
        <taxon>Bacillales</taxon>
        <taxon>Bacillaceae</taxon>
        <taxon>Bacillus</taxon>
    </lineage>
</organism>
<dbReference type="SUPFAM" id="SSF51445">
    <property type="entry name" value="(Trans)glycosidases"/>
    <property type="match status" value="1"/>
</dbReference>
<dbReference type="PANTHER" id="PTHR34135">
    <property type="entry name" value="LYSOZYME"/>
    <property type="match status" value="1"/>
</dbReference>
<dbReference type="GO" id="GO:0003796">
    <property type="term" value="F:lysozyme activity"/>
    <property type="evidence" value="ECO:0007669"/>
    <property type="project" value="InterPro"/>
</dbReference>
<dbReference type="PANTHER" id="PTHR34135:SF1">
    <property type="entry name" value="GLYCOSYL HYDROLASE FAMILY 25"/>
    <property type="match status" value="1"/>
</dbReference>
<comment type="similarity">
    <text evidence="1">Belongs to the glycosyl hydrolase 25 family.</text>
</comment>
<dbReference type="InterPro" id="IPR018392">
    <property type="entry name" value="LysM"/>
</dbReference>
<dbReference type="CDD" id="cd00118">
    <property type="entry name" value="LysM"/>
    <property type="match status" value="1"/>
</dbReference>
<dbReference type="Gene3D" id="3.10.350.10">
    <property type="entry name" value="LysM domain"/>
    <property type="match status" value="1"/>
</dbReference>